<dbReference type="GO" id="GO:0030170">
    <property type="term" value="F:pyridoxal phosphate binding"/>
    <property type="evidence" value="ECO:0007669"/>
    <property type="project" value="InterPro"/>
</dbReference>
<dbReference type="Proteomes" id="UP000653797">
    <property type="component" value="Unassembled WGS sequence"/>
</dbReference>
<dbReference type="Pfam" id="PF00155">
    <property type="entry name" value="Aminotran_1_2"/>
    <property type="match status" value="1"/>
</dbReference>
<comment type="cofactor">
    <cofactor evidence="1">
        <name>pyridoxal 5'-phosphate</name>
        <dbReference type="ChEBI" id="CHEBI:597326"/>
    </cofactor>
</comment>
<dbReference type="InterPro" id="IPR015422">
    <property type="entry name" value="PyrdxlP-dep_Trfase_small"/>
</dbReference>
<protein>
    <submittedName>
        <fullName evidence="4">Pyridoxal phosphate-dependent aminotransferase family protein</fullName>
    </submittedName>
</protein>
<dbReference type="GO" id="GO:0008483">
    <property type="term" value="F:transaminase activity"/>
    <property type="evidence" value="ECO:0007669"/>
    <property type="project" value="UniProtKB-KW"/>
</dbReference>
<evidence type="ECO:0000256" key="1">
    <source>
        <dbReference type="ARBA" id="ARBA00001933"/>
    </source>
</evidence>
<evidence type="ECO:0000259" key="3">
    <source>
        <dbReference type="Pfam" id="PF00155"/>
    </source>
</evidence>
<evidence type="ECO:0000313" key="5">
    <source>
        <dbReference type="Proteomes" id="UP000653797"/>
    </source>
</evidence>
<dbReference type="InterPro" id="IPR015424">
    <property type="entry name" value="PyrdxlP-dep_Trfase"/>
</dbReference>
<comment type="caution">
    <text evidence="4">The sequence shown here is derived from an EMBL/GenBank/DDBJ whole genome shotgun (WGS) entry which is preliminary data.</text>
</comment>
<dbReference type="SUPFAM" id="SSF53383">
    <property type="entry name" value="PLP-dependent transferases"/>
    <property type="match status" value="1"/>
</dbReference>
<accession>A0A927B0S0</accession>
<dbReference type="Gene3D" id="3.90.1150.10">
    <property type="entry name" value="Aspartate Aminotransferase, domain 1"/>
    <property type="match status" value="1"/>
</dbReference>
<dbReference type="Gene3D" id="3.40.640.10">
    <property type="entry name" value="Type I PLP-dependent aspartate aminotransferase-like (Major domain)"/>
    <property type="match status" value="1"/>
</dbReference>
<dbReference type="InterPro" id="IPR015421">
    <property type="entry name" value="PyrdxlP-dep_Trfase_major"/>
</dbReference>
<evidence type="ECO:0000256" key="2">
    <source>
        <dbReference type="ARBA" id="ARBA00022679"/>
    </source>
</evidence>
<name>A0A927B0S0_9BACT</name>
<feature type="domain" description="Aminotransferase class I/classII large" evidence="3">
    <location>
        <begin position="168"/>
        <end position="365"/>
    </location>
</feature>
<proteinExistence type="predicted"/>
<sequence length="384" mass="42316">MNERGNQDHRPVRTNEIFEINHLPNRTVKHDGKEYLFFSGTAYLGLPQHPAFQQLMTEAIGQYGTVFGSSRNGNLRLSIYEESEAKLATSVGAPTALTLSSGMMAGQVIVNWLRSQNATFIYGPNAHPALWHQPVVTLPKLSFADWSAQITNQVRSVSTTGDKPGPVAILVNSIEAVRSEYYNFDWVNDLPDELPITLIVDDSHGLGILNEGRGIWPQITCKPNRAGGPIRLLVTASLAKAMGMPGGVILGDRDTLVSVRQTAFFGACSPMPPACLDVYLRADALYADGYERLAQNIALAERLLLPTGLFRHATGYPVFFTEHDDLYPYLLENGILVYSFAYPTAADRANTRIVISAFHELADIECLGEKVNTYTATFHESARR</sequence>
<gene>
    <name evidence="4" type="ORF">IC230_11105</name>
</gene>
<organism evidence="4 5">
    <name type="scientific">Spirosoma validum</name>
    <dbReference type="NCBI Taxonomy" id="2771355"/>
    <lineage>
        <taxon>Bacteria</taxon>
        <taxon>Pseudomonadati</taxon>
        <taxon>Bacteroidota</taxon>
        <taxon>Cytophagia</taxon>
        <taxon>Cytophagales</taxon>
        <taxon>Cytophagaceae</taxon>
        <taxon>Spirosoma</taxon>
    </lineage>
</organism>
<dbReference type="InterPro" id="IPR050087">
    <property type="entry name" value="AON_synthase_class-II"/>
</dbReference>
<evidence type="ECO:0000313" key="4">
    <source>
        <dbReference type="EMBL" id="MBD2753440.1"/>
    </source>
</evidence>
<dbReference type="AlphaFoldDB" id="A0A927B0S0"/>
<keyword evidence="2" id="KW-0808">Transferase</keyword>
<dbReference type="PANTHER" id="PTHR13693">
    <property type="entry name" value="CLASS II AMINOTRANSFERASE/8-AMINO-7-OXONONANOATE SYNTHASE"/>
    <property type="match status" value="1"/>
</dbReference>
<keyword evidence="4" id="KW-0032">Aminotransferase</keyword>
<keyword evidence="5" id="KW-1185">Reference proteome</keyword>
<dbReference type="EMBL" id="JACXAA010000003">
    <property type="protein sequence ID" value="MBD2753440.1"/>
    <property type="molecule type" value="Genomic_DNA"/>
</dbReference>
<reference evidence="4" key="1">
    <citation type="submission" date="2020-09" db="EMBL/GenBank/DDBJ databases">
        <authorList>
            <person name="Kim M.K."/>
        </authorList>
    </citation>
    <scope>NUCLEOTIDE SEQUENCE</scope>
    <source>
        <strain evidence="4">BT704</strain>
    </source>
</reference>
<dbReference type="InterPro" id="IPR004839">
    <property type="entry name" value="Aminotransferase_I/II_large"/>
</dbReference>